<dbReference type="AlphaFoldDB" id="A0A9X2U6Q8"/>
<organism evidence="2 3">
    <name type="scientific">Salinibacter ruber</name>
    <dbReference type="NCBI Taxonomy" id="146919"/>
    <lineage>
        <taxon>Bacteria</taxon>
        <taxon>Pseudomonadati</taxon>
        <taxon>Rhodothermota</taxon>
        <taxon>Rhodothermia</taxon>
        <taxon>Rhodothermales</taxon>
        <taxon>Salinibacteraceae</taxon>
        <taxon>Salinibacter</taxon>
    </lineage>
</organism>
<keyword evidence="1" id="KW-0812">Transmembrane</keyword>
<reference evidence="2" key="1">
    <citation type="submission" date="2022-08" db="EMBL/GenBank/DDBJ databases">
        <title>Genomic Encyclopedia of Type Strains, Phase V (KMG-V): Genome sequencing to study the core and pangenomes of soil and plant-associated prokaryotes.</title>
        <authorList>
            <person name="Whitman W."/>
        </authorList>
    </citation>
    <scope>NUCLEOTIDE SEQUENCE</scope>
    <source>
        <strain evidence="2">SP2017</strain>
    </source>
</reference>
<evidence type="ECO:0000256" key="1">
    <source>
        <dbReference type="SAM" id="Phobius"/>
    </source>
</evidence>
<keyword evidence="1" id="KW-1133">Transmembrane helix</keyword>
<evidence type="ECO:0000313" key="3">
    <source>
        <dbReference type="Proteomes" id="UP001155010"/>
    </source>
</evidence>
<dbReference type="EMBL" id="JANUBB010000003">
    <property type="protein sequence ID" value="MCS3950819.1"/>
    <property type="molecule type" value="Genomic_DNA"/>
</dbReference>
<accession>A0A9X2U6Q8</accession>
<feature type="transmembrane region" description="Helical" evidence="1">
    <location>
        <begin position="6"/>
        <end position="26"/>
    </location>
</feature>
<comment type="caution">
    <text evidence="2">The sequence shown here is derived from an EMBL/GenBank/DDBJ whole genome shotgun (WGS) entry which is preliminary data.</text>
</comment>
<sequence>MQTDSKWSFILVRGVLFWGYPTGLIGKSIELSPPGLHRPRFESMPEVALFLVIWTVAGAVFGGWMWAGHSTGCGPGTLHQTRHARIRPEPRDDMLPAFAPLPLTQPLFIS</sequence>
<feature type="transmembrane region" description="Helical" evidence="1">
    <location>
        <begin position="47"/>
        <end position="67"/>
    </location>
</feature>
<name>A0A9X2U6Q8_9BACT</name>
<proteinExistence type="predicted"/>
<gene>
    <name evidence="2" type="ORF">GGP83_000760</name>
</gene>
<evidence type="ECO:0000313" key="2">
    <source>
        <dbReference type="EMBL" id="MCS3950819.1"/>
    </source>
</evidence>
<keyword evidence="1" id="KW-0472">Membrane</keyword>
<protein>
    <submittedName>
        <fullName evidence="2">Uncharacterized protein</fullName>
    </submittedName>
</protein>
<dbReference type="Proteomes" id="UP001155010">
    <property type="component" value="Unassembled WGS sequence"/>
</dbReference>